<proteinExistence type="predicted"/>
<sequence length="75" mass="8650">MGQGLKIYKILIWQCLPRKDNIFLIIQILCCHDTNLTKSRLENYLSYTYKSIWATKGLLQAGMSWKVGTGDDILI</sequence>
<reference evidence="2" key="1">
    <citation type="journal article" date="2019" name="Plant Biotechnol. J.">
        <title>Genome sequencing of the Australian wild diploid species Gossypium australe highlights disease resistance and delayed gland morphogenesis.</title>
        <authorList>
            <person name="Cai Y."/>
            <person name="Cai X."/>
            <person name="Wang Q."/>
            <person name="Wang P."/>
            <person name="Zhang Y."/>
            <person name="Cai C."/>
            <person name="Xu Y."/>
            <person name="Wang K."/>
            <person name="Zhou Z."/>
            <person name="Wang C."/>
            <person name="Geng S."/>
            <person name="Li B."/>
            <person name="Dong Q."/>
            <person name="Hou Y."/>
            <person name="Wang H."/>
            <person name="Ai P."/>
            <person name="Liu Z."/>
            <person name="Yi F."/>
            <person name="Sun M."/>
            <person name="An G."/>
            <person name="Cheng J."/>
            <person name="Zhang Y."/>
            <person name="Shi Q."/>
            <person name="Xie Y."/>
            <person name="Shi X."/>
            <person name="Chang Y."/>
            <person name="Huang F."/>
            <person name="Chen Y."/>
            <person name="Hong S."/>
            <person name="Mi L."/>
            <person name="Sun Q."/>
            <person name="Zhang L."/>
            <person name="Zhou B."/>
            <person name="Peng R."/>
            <person name="Zhang X."/>
            <person name="Liu F."/>
        </authorList>
    </citation>
    <scope>NUCLEOTIDE SEQUENCE [LARGE SCALE GENOMIC DNA]</scope>
    <source>
        <strain evidence="2">cv. PA1801</strain>
    </source>
</reference>
<dbReference type="AlphaFoldDB" id="A0A5B6VV53"/>
<evidence type="ECO:0000313" key="2">
    <source>
        <dbReference type="Proteomes" id="UP000325315"/>
    </source>
</evidence>
<evidence type="ECO:0000313" key="1">
    <source>
        <dbReference type="EMBL" id="KAA3473060.1"/>
    </source>
</evidence>
<accession>A0A5B6VV53</accession>
<name>A0A5B6VV53_9ROSI</name>
<protein>
    <submittedName>
        <fullName evidence="1">Uncharacterized protein</fullName>
    </submittedName>
</protein>
<dbReference type="EMBL" id="SMMG02000005">
    <property type="protein sequence ID" value="KAA3473060.1"/>
    <property type="molecule type" value="Genomic_DNA"/>
</dbReference>
<organism evidence="1 2">
    <name type="scientific">Gossypium australe</name>
    <dbReference type="NCBI Taxonomy" id="47621"/>
    <lineage>
        <taxon>Eukaryota</taxon>
        <taxon>Viridiplantae</taxon>
        <taxon>Streptophyta</taxon>
        <taxon>Embryophyta</taxon>
        <taxon>Tracheophyta</taxon>
        <taxon>Spermatophyta</taxon>
        <taxon>Magnoliopsida</taxon>
        <taxon>eudicotyledons</taxon>
        <taxon>Gunneridae</taxon>
        <taxon>Pentapetalae</taxon>
        <taxon>rosids</taxon>
        <taxon>malvids</taxon>
        <taxon>Malvales</taxon>
        <taxon>Malvaceae</taxon>
        <taxon>Malvoideae</taxon>
        <taxon>Gossypium</taxon>
    </lineage>
</organism>
<keyword evidence="2" id="KW-1185">Reference proteome</keyword>
<gene>
    <name evidence="1" type="ORF">EPI10_023470</name>
</gene>
<dbReference type="Proteomes" id="UP000325315">
    <property type="component" value="Unassembled WGS sequence"/>
</dbReference>
<comment type="caution">
    <text evidence="1">The sequence shown here is derived from an EMBL/GenBank/DDBJ whole genome shotgun (WGS) entry which is preliminary data.</text>
</comment>